<proteinExistence type="predicted"/>
<evidence type="ECO:0000313" key="2">
    <source>
        <dbReference type="EMBL" id="KAH9376566.1"/>
    </source>
</evidence>
<dbReference type="EMBL" id="JABSTR010000008">
    <property type="protein sequence ID" value="KAH9376566.1"/>
    <property type="molecule type" value="Genomic_DNA"/>
</dbReference>
<dbReference type="InterPro" id="IPR008909">
    <property type="entry name" value="DALR_anticod-bd"/>
</dbReference>
<dbReference type="OMA" id="AYYSKVR"/>
<dbReference type="GO" id="GO:0106217">
    <property type="term" value="P:tRNA C3-cytosine methylation"/>
    <property type="evidence" value="ECO:0007669"/>
    <property type="project" value="TreeGrafter"/>
</dbReference>
<sequence>MSKKRQRTADYQVFIGKPTHVRLQPHLKHLITELLSASAEWPVPIAKCELASSQPYVEVTLSRAAAYRSLFSFIFPRAKTEERQLPDRERQNVLIFVPHLDDSFTSVRTEKLAAYAFRCCVAQGLHAIMYACRPFCTSERSSSLSIITCGPECNSKACRSDVETVVKRTTFYREKDTTFDLKSYMASQCLETTGYSFCAGNVHVESPSFETAGLLLHVLLDHCEAAPDVVLIVAPACRSFMVHQAGLLYRLSLLEGQPQSTGTTKMVYAIHEGTYECVGYSFTDYQQQKRKLLSEAFKREQVDARERSVTGHELLAAVDVLVETEVAYEFLSNKPNVKIKLKQRINNAGSGHCFPQYTAARIVAILGKYEAAVKEGSYPPLCDWRDVDFSLLCGDPEWLLWHGMVACWRALREESTVLAPTGDNIRAELRAHLLCQALEGLCGHFSTYYSKVRVLVQPEPHLAPTVAARTWLLKAVRETVLQVLRRLGLEALDSM</sequence>
<name>A0A9J6GDQ6_HAELO</name>
<dbReference type="PANTHER" id="PTHR16043">
    <property type="entry name" value="DALRD3 PROTEIN"/>
    <property type="match status" value="1"/>
</dbReference>
<dbReference type="GO" id="GO:0006420">
    <property type="term" value="P:arginyl-tRNA aminoacylation"/>
    <property type="evidence" value="ECO:0007669"/>
    <property type="project" value="InterPro"/>
</dbReference>
<reference evidence="2 3" key="1">
    <citation type="journal article" date="2020" name="Cell">
        <title>Large-Scale Comparative Analyses of Tick Genomes Elucidate Their Genetic Diversity and Vector Capacities.</title>
        <authorList>
            <consortium name="Tick Genome and Microbiome Consortium (TIGMIC)"/>
            <person name="Jia N."/>
            <person name="Wang J."/>
            <person name="Shi W."/>
            <person name="Du L."/>
            <person name="Sun Y."/>
            <person name="Zhan W."/>
            <person name="Jiang J.F."/>
            <person name="Wang Q."/>
            <person name="Zhang B."/>
            <person name="Ji P."/>
            <person name="Bell-Sakyi L."/>
            <person name="Cui X.M."/>
            <person name="Yuan T.T."/>
            <person name="Jiang B.G."/>
            <person name="Yang W.F."/>
            <person name="Lam T.T."/>
            <person name="Chang Q.C."/>
            <person name="Ding S.J."/>
            <person name="Wang X.J."/>
            <person name="Zhu J.G."/>
            <person name="Ruan X.D."/>
            <person name="Zhao L."/>
            <person name="Wei J.T."/>
            <person name="Ye R.Z."/>
            <person name="Que T.C."/>
            <person name="Du C.H."/>
            <person name="Zhou Y.H."/>
            <person name="Cheng J.X."/>
            <person name="Dai P.F."/>
            <person name="Guo W.B."/>
            <person name="Han X.H."/>
            <person name="Huang E.J."/>
            <person name="Li L.F."/>
            <person name="Wei W."/>
            <person name="Gao Y.C."/>
            <person name="Liu J.Z."/>
            <person name="Shao H.Z."/>
            <person name="Wang X."/>
            <person name="Wang C.C."/>
            <person name="Yang T.C."/>
            <person name="Huo Q.B."/>
            <person name="Li W."/>
            <person name="Chen H.Y."/>
            <person name="Chen S.E."/>
            <person name="Zhou L.G."/>
            <person name="Ni X.B."/>
            <person name="Tian J.H."/>
            <person name="Sheng Y."/>
            <person name="Liu T."/>
            <person name="Pan Y.S."/>
            <person name="Xia L.Y."/>
            <person name="Li J."/>
            <person name="Zhao F."/>
            <person name="Cao W.C."/>
        </authorList>
    </citation>
    <scope>NUCLEOTIDE SEQUENCE [LARGE SCALE GENOMIC DNA]</scope>
    <source>
        <strain evidence="2">HaeL-2018</strain>
    </source>
</reference>
<organism evidence="2 3">
    <name type="scientific">Haemaphysalis longicornis</name>
    <name type="common">Bush tick</name>
    <dbReference type="NCBI Taxonomy" id="44386"/>
    <lineage>
        <taxon>Eukaryota</taxon>
        <taxon>Metazoa</taxon>
        <taxon>Ecdysozoa</taxon>
        <taxon>Arthropoda</taxon>
        <taxon>Chelicerata</taxon>
        <taxon>Arachnida</taxon>
        <taxon>Acari</taxon>
        <taxon>Parasitiformes</taxon>
        <taxon>Ixodida</taxon>
        <taxon>Ixodoidea</taxon>
        <taxon>Ixodidae</taxon>
        <taxon>Haemaphysalinae</taxon>
        <taxon>Haemaphysalis</taxon>
    </lineage>
</organism>
<dbReference type="SMART" id="SM00836">
    <property type="entry name" value="DALR_1"/>
    <property type="match status" value="1"/>
</dbReference>
<dbReference type="AlphaFoldDB" id="A0A9J6GDQ6"/>
<dbReference type="GO" id="GO:0005524">
    <property type="term" value="F:ATP binding"/>
    <property type="evidence" value="ECO:0007669"/>
    <property type="project" value="InterPro"/>
</dbReference>
<feature type="domain" description="DALR anticodon binding" evidence="1">
    <location>
        <begin position="356"/>
        <end position="495"/>
    </location>
</feature>
<dbReference type="Pfam" id="PF05746">
    <property type="entry name" value="DALR_1"/>
    <property type="match status" value="1"/>
</dbReference>
<dbReference type="InterPro" id="IPR009080">
    <property type="entry name" value="tRNAsynth_Ia_anticodon-bd"/>
</dbReference>
<accession>A0A9J6GDQ6</accession>
<dbReference type="OrthoDB" id="9990834at2759"/>
<dbReference type="InterPro" id="IPR037380">
    <property type="entry name" value="DALRD3"/>
</dbReference>
<dbReference type="VEuPathDB" id="VectorBase:HLOH_048662"/>
<dbReference type="GO" id="GO:0004814">
    <property type="term" value="F:arginine-tRNA ligase activity"/>
    <property type="evidence" value="ECO:0007669"/>
    <property type="project" value="InterPro"/>
</dbReference>
<evidence type="ECO:0000313" key="3">
    <source>
        <dbReference type="Proteomes" id="UP000821853"/>
    </source>
</evidence>
<dbReference type="PANTHER" id="PTHR16043:SF1">
    <property type="entry name" value="DALR ANTICODON-BINDING DOMAIN-CONTAINING PROTEIN 3"/>
    <property type="match status" value="1"/>
</dbReference>
<dbReference type="SUPFAM" id="SSF47323">
    <property type="entry name" value="Anticodon-binding domain of a subclass of class I aminoacyl-tRNA synthetases"/>
    <property type="match status" value="1"/>
</dbReference>
<protein>
    <recommendedName>
        <fullName evidence="1">DALR anticodon binding domain-containing protein</fullName>
    </recommendedName>
</protein>
<gene>
    <name evidence="2" type="ORF">HPB48_008755</name>
</gene>
<dbReference type="Proteomes" id="UP000821853">
    <property type="component" value="Unassembled WGS sequence"/>
</dbReference>
<dbReference type="Gene3D" id="1.10.730.10">
    <property type="entry name" value="Isoleucyl-tRNA Synthetase, Domain 1"/>
    <property type="match status" value="1"/>
</dbReference>
<evidence type="ECO:0000259" key="1">
    <source>
        <dbReference type="SMART" id="SM00836"/>
    </source>
</evidence>
<comment type="caution">
    <text evidence="2">The sequence shown here is derived from an EMBL/GenBank/DDBJ whole genome shotgun (WGS) entry which is preliminary data.</text>
</comment>
<keyword evidence="3" id="KW-1185">Reference proteome</keyword>
<dbReference type="GO" id="GO:0000049">
    <property type="term" value="F:tRNA binding"/>
    <property type="evidence" value="ECO:0007669"/>
    <property type="project" value="TreeGrafter"/>
</dbReference>